<dbReference type="PANTHER" id="PTHR11941:SF75">
    <property type="entry name" value="ENOYL-COA HYDRATASE_ISOMERASE FAMILY PROTEIN"/>
    <property type="match status" value="1"/>
</dbReference>
<dbReference type="PANTHER" id="PTHR11941">
    <property type="entry name" value="ENOYL-COA HYDRATASE-RELATED"/>
    <property type="match status" value="1"/>
</dbReference>
<dbReference type="InterPro" id="IPR029045">
    <property type="entry name" value="ClpP/crotonase-like_dom_sf"/>
</dbReference>
<reference evidence="1 2" key="1">
    <citation type="journal article" date="2013" name="Genome Biol. Evol.">
        <title>Genomic Diversity of "Deep Ecotype" Alteromonas macleodii Isolates: Evidence for Pan-Mediterranean Clonal Frames.</title>
        <authorList>
            <person name="Lopez-Perez M."/>
            <person name="Gonzaga A."/>
            <person name="Rodriguez-Valera F."/>
        </authorList>
    </citation>
    <scope>NUCLEOTIDE SEQUENCE [LARGE SCALE GENOMIC DNA]</scope>
    <source>
        <strain evidence="2">'English Channel 615'</strain>
    </source>
</reference>
<dbReference type="Gene3D" id="3.90.226.10">
    <property type="entry name" value="2-enoyl-CoA Hydratase, Chain A, domain 1"/>
    <property type="match status" value="1"/>
</dbReference>
<accession>S5AFG1</accession>
<protein>
    <submittedName>
        <fullName evidence="1">Enoyl-CoA hydratase/isomerase</fullName>
    </submittedName>
</protein>
<dbReference type="AlphaFoldDB" id="S5AFG1"/>
<dbReference type="SUPFAM" id="SSF52096">
    <property type="entry name" value="ClpP/crotonase"/>
    <property type="match status" value="1"/>
</dbReference>
<dbReference type="Pfam" id="PF00378">
    <property type="entry name" value="ECH_1"/>
    <property type="match status" value="1"/>
</dbReference>
<evidence type="ECO:0000313" key="2">
    <source>
        <dbReference type="Proteomes" id="UP000014909"/>
    </source>
</evidence>
<dbReference type="PATRIC" id="fig|1300253.3.peg.1409"/>
<dbReference type="GO" id="GO:0006635">
    <property type="term" value="P:fatty acid beta-oxidation"/>
    <property type="evidence" value="ECO:0007669"/>
    <property type="project" value="TreeGrafter"/>
</dbReference>
<dbReference type="Proteomes" id="UP000014909">
    <property type="component" value="Chromosome"/>
</dbReference>
<sequence length="248" mass="28380">MQQRNNNENTMHNLVITYTDHVATLTMKNGENRHNPLFAKEMLSALDTIKSNEDCKALVITSNDEKCFSLGIDTDWLMPAMKAARTEEIKQFMYDMDDVFKTLLLYPLPVIAAINGHAFGNGAILACACDFRFMRADKGFFCFPEVDLSIPFLPGMIEFVKKAMPYYRFNEMKLSGRRVSGKELEDDHVVEKAYNSQASLIEGAVNYAKTFDKKRSIFAEHKKRLHKHIIHTINIENKPMIEALTLMV</sequence>
<dbReference type="HOGENOM" id="CLU_009834_3_2_6"/>
<gene>
    <name evidence="1" type="ORF">I633_06785</name>
</gene>
<dbReference type="GO" id="GO:0004165">
    <property type="term" value="F:delta(3)-delta(2)-enoyl-CoA isomerase activity"/>
    <property type="evidence" value="ECO:0007669"/>
    <property type="project" value="TreeGrafter"/>
</dbReference>
<dbReference type="KEGG" id="amh:I633_06785"/>
<name>S5AFG1_9ALTE</name>
<dbReference type="EMBL" id="CP004846">
    <property type="protein sequence ID" value="AGP77496.1"/>
    <property type="molecule type" value="Genomic_DNA"/>
</dbReference>
<proteinExistence type="predicted"/>
<dbReference type="CDD" id="cd06558">
    <property type="entry name" value="crotonase-like"/>
    <property type="match status" value="1"/>
</dbReference>
<organism evidence="1 2">
    <name type="scientific">Alteromonas mediterranea 615</name>
    <dbReference type="NCBI Taxonomy" id="1300253"/>
    <lineage>
        <taxon>Bacteria</taxon>
        <taxon>Pseudomonadati</taxon>
        <taxon>Pseudomonadota</taxon>
        <taxon>Gammaproteobacteria</taxon>
        <taxon>Alteromonadales</taxon>
        <taxon>Alteromonadaceae</taxon>
        <taxon>Alteromonas/Salinimonas group</taxon>
        <taxon>Alteromonas</taxon>
    </lineage>
</organism>
<dbReference type="BioCyc" id="AMAC1300253:G12YX-1081-MONOMER"/>
<keyword evidence="1" id="KW-0413">Isomerase</keyword>
<dbReference type="InterPro" id="IPR001753">
    <property type="entry name" value="Enoyl-CoA_hydra/iso"/>
</dbReference>
<evidence type="ECO:0000313" key="1">
    <source>
        <dbReference type="EMBL" id="AGP77496.1"/>
    </source>
</evidence>